<evidence type="ECO:0000256" key="2">
    <source>
        <dbReference type="ARBA" id="ARBA00022475"/>
    </source>
</evidence>
<dbReference type="InterPro" id="IPR003838">
    <property type="entry name" value="ABC3_permease_C"/>
</dbReference>
<keyword evidence="9" id="KW-1185">Reference proteome</keyword>
<dbReference type="Proteomes" id="UP000547209">
    <property type="component" value="Unassembled WGS sequence"/>
</dbReference>
<feature type="domain" description="ABC3 transporter permease C-terminal" evidence="7">
    <location>
        <begin position="65"/>
        <end position="181"/>
    </location>
</feature>
<dbReference type="GO" id="GO:0055085">
    <property type="term" value="P:transmembrane transport"/>
    <property type="evidence" value="ECO:0007669"/>
    <property type="project" value="UniProtKB-UniRule"/>
</dbReference>
<dbReference type="Pfam" id="PF02687">
    <property type="entry name" value="FtsX"/>
    <property type="match status" value="1"/>
</dbReference>
<evidence type="ECO:0000256" key="3">
    <source>
        <dbReference type="ARBA" id="ARBA00022692"/>
    </source>
</evidence>
<feature type="transmembrane region" description="Helical" evidence="6">
    <location>
        <begin position="229"/>
        <end position="252"/>
    </location>
</feature>
<dbReference type="RefSeq" id="WP_185144037.1">
    <property type="nucleotide sequence ID" value="NZ_JACJVP010000029.1"/>
</dbReference>
<dbReference type="GO" id="GO:0005886">
    <property type="term" value="C:plasma membrane"/>
    <property type="evidence" value="ECO:0007669"/>
    <property type="project" value="UniProtKB-SubCell"/>
</dbReference>
<evidence type="ECO:0000256" key="4">
    <source>
        <dbReference type="ARBA" id="ARBA00022989"/>
    </source>
</evidence>
<evidence type="ECO:0000313" key="9">
    <source>
        <dbReference type="Proteomes" id="UP000547209"/>
    </source>
</evidence>
<keyword evidence="5 6" id="KW-0472">Membrane</keyword>
<comment type="caution">
    <text evidence="8">The sequence shown here is derived from an EMBL/GenBank/DDBJ whole genome shotgun (WGS) entry which is preliminary data.</text>
</comment>
<name>A0A7X0RU67_9BACL</name>
<gene>
    <name evidence="8" type="ORF">H7C19_17890</name>
</gene>
<dbReference type="PIRSF" id="PIRSF018968">
    <property type="entry name" value="ABC_permease_BceB"/>
    <property type="match status" value="1"/>
</dbReference>
<evidence type="ECO:0000259" key="7">
    <source>
        <dbReference type="Pfam" id="PF02687"/>
    </source>
</evidence>
<protein>
    <submittedName>
        <fullName evidence="8">ABC transporter permease</fullName>
    </submittedName>
</protein>
<reference evidence="8 9" key="1">
    <citation type="submission" date="2020-08" db="EMBL/GenBank/DDBJ databases">
        <title>Cohnella phylogeny.</title>
        <authorList>
            <person name="Dunlap C."/>
        </authorList>
    </citation>
    <scope>NUCLEOTIDE SEQUENCE [LARGE SCALE GENOMIC DNA]</scope>
    <source>
        <strain evidence="8 9">DSM 28246</strain>
    </source>
</reference>
<keyword evidence="6" id="KW-0813">Transport</keyword>
<feature type="transmembrane region" description="Helical" evidence="6">
    <location>
        <begin position="606"/>
        <end position="628"/>
    </location>
</feature>
<feature type="transmembrane region" description="Helical" evidence="6">
    <location>
        <begin position="154"/>
        <end position="174"/>
    </location>
</feature>
<feature type="transmembrane region" description="Helical" evidence="6">
    <location>
        <begin position="575"/>
        <end position="600"/>
    </location>
</feature>
<feature type="transmembrane region" description="Helical" evidence="6">
    <location>
        <begin position="21"/>
        <end position="45"/>
    </location>
</feature>
<comment type="similarity">
    <text evidence="6">Belongs to the ABC-4 integral membrane protein family.</text>
</comment>
<feature type="transmembrane region" description="Helical" evidence="6">
    <location>
        <begin position="111"/>
        <end position="134"/>
    </location>
</feature>
<dbReference type="PANTHER" id="PTHR46795:SF1">
    <property type="entry name" value="ABC TRANSPORTER PERMEASE PROTEIN"/>
    <property type="match status" value="1"/>
</dbReference>
<feature type="transmembrane region" description="Helical" evidence="6">
    <location>
        <begin position="57"/>
        <end position="77"/>
    </location>
</feature>
<evidence type="ECO:0000256" key="5">
    <source>
        <dbReference type="ARBA" id="ARBA00023136"/>
    </source>
</evidence>
<proteinExistence type="inferred from homology"/>
<evidence type="ECO:0000256" key="6">
    <source>
        <dbReference type="PIRNR" id="PIRNR018968"/>
    </source>
</evidence>
<evidence type="ECO:0000256" key="1">
    <source>
        <dbReference type="ARBA" id="ARBA00004651"/>
    </source>
</evidence>
<sequence>MTFRQLASRNIWGNRHAYGSFFLSSVFAVTVFFVYAAFIFHPLILQGDVAGGAGTRLALIGCEYIIIVFSFFFIQYASSSFLKTRQKEFGMLCLFGFTRRQLRKLIVYENLLLGAAAILCGLAIGLLFSKLFFMVLSRLMDVANPIPFYWPWRAIALTAAGYLLLFLVIAAFSLRRVGRMEVAELLLASRKPKRAPAASPWLAALSAVCLGGGYAMAYTMSAGNLIFRILPIIGLVTVGTYFLFTQLSVALLKRLQRNRGISHRGTNLVVLSQLAYRIKDNARVLFLASIMCAVVVTSAGTLTVFMNATEDNVVGHNPQTLSFQQRGKPAKAADLNRIEEAVRAEGFSLAFKADVTGIAGSLKLPGVRELDDTAMLVSESAYNALAGHIQGLRPVKVEPGHAWFVYPYRDAAPALATAGAEAAFRTGERVLPLSMDGQRNGGIVQAIGPATYLVVLNDAQFAAQYKEAAGGSRVYAYGFEIRHWQKAEQAIERVRASLPDLKFASRLDEYKLTRQFSSLALFIAMFVSALFFLASGSLLFFKLFTELREEQTQFRSLMRIGISPKELGRILTAQIAILFFIPCAVGALHAAFAMIALGNVLDPARILSSASMVMGIYLALQTAYFLIARRSYARTVARDSGIRV</sequence>
<dbReference type="InterPro" id="IPR027022">
    <property type="entry name" value="ABC_permease_BceB-typ"/>
</dbReference>
<dbReference type="InterPro" id="IPR052536">
    <property type="entry name" value="ABC-4_Integral_Memb_Prot"/>
</dbReference>
<accession>A0A7X0RU67</accession>
<organism evidence="8 9">
    <name type="scientific">Cohnella nanjingensis</name>
    <dbReference type="NCBI Taxonomy" id="1387779"/>
    <lineage>
        <taxon>Bacteria</taxon>
        <taxon>Bacillati</taxon>
        <taxon>Bacillota</taxon>
        <taxon>Bacilli</taxon>
        <taxon>Bacillales</taxon>
        <taxon>Paenibacillaceae</taxon>
        <taxon>Cohnella</taxon>
    </lineage>
</organism>
<keyword evidence="4 6" id="KW-1133">Transmembrane helix</keyword>
<dbReference type="PANTHER" id="PTHR46795">
    <property type="entry name" value="ABC TRANSPORTER PERMEASE-RELATED-RELATED"/>
    <property type="match status" value="1"/>
</dbReference>
<keyword evidence="3 6" id="KW-0812">Transmembrane</keyword>
<evidence type="ECO:0000313" key="8">
    <source>
        <dbReference type="EMBL" id="MBB6672556.1"/>
    </source>
</evidence>
<comment type="subcellular location">
    <subcellularLocation>
        <location evidence="1 6">Cell membrane</location>
        <topology evidence="1 6">Multi-pass membrane protein</topology>
    </subcellularLocation>
</comment>
<feature type="transmembrane region" description="Helical" evidence="6">
    <location>
        <begin position="284"/>
        <end position="306"/>
    </location>
</feature>
<dbReference type="AlphaFoldDB" id="A0A7X0RU67"/>
<dbReference type="EMBL" id="JACJVP010000029">
    <property type="protein sequence ID" value="MBB6672556.1"/>
    <property type="molecule type" value="Genomic_DNA"/>
</dbReference>
<keyword evidence="2 6" id="KW-1003">Cell membrane</keyword>
<feature type="transmembrane region" description="Helical" evidence="6">
    <location>
        <begin position="195"/>
        <end position="217"/>
    </location>
</feature>
<feature type="transmembrane region" description="Helical" evidence="6">
    <location>
        <begin position="519"/>
        <end position="541"/>
    </location>
</feature>